<evidence type="ECO:0000313" key="16">
    <source>
        <dbReference type="Proteomes" id="UP000190080"/>
    </source>
</evidence>
<dbReference type="PIRSF" id="PIRSF001461">
    <property type="entry name" value="RPE"/>
    <property type="match status" value="1"/>
</dbReference>
<feature type="binding site" evidence="14">
    <location>
        <position position="176"/>
    </location>
    <ligand>
        <name>substrate</name>
    </ligand>
</feature>
<dbReference type="NCBIfam" id="TIGR01163">
    <property type="entry name" value="rpe"/>
    <property type="match status" value="1"/>
</dbReference>
<evidence type="ECO:0000313" key="15">
    <source>
        <dbReference type="EMBL" id="OPJ63556.1"/>
    </source>
</evidence>
<dbReference type="GO" id="GO:0046872">
    <property type="term" value="F:metal ion binding"/>
    <property type="evidence" value="ECO:0007669"/>
    <property type="project" value="UniProtKB-UniRule"/>
</dbReference>
<feature type="active site" description="Proton acceptor" evidence="10 12">
    <location>
        <position position="34"/>
    </location>
</feature>
<evidence type="ECO:0000256" key="4">
    <source>
        <dbReference type="ARBA" id="ARBA00001947"/>
    </source>
</evidence>
<dbReference type="GO" id="GO:0004750">
    <property type="term" value="F:D-ribulose-phosphate 3-epimerase activity"/>
    <property type="evidence" value="ECO:0007669"/>
    <property type="project" value="UniProtKB-UniRule"/>
</dbReference>
<comment type="cofactor">
    <cofactor evidence="5">
        <name>Fe(2+)</name>
        <dbReference type="ChEBI" id="CHEBI:29033"/>
    </cofactor>
</comment>
<evidence type="ECO:0000256" key="12">
    <source>
        <dbReference type="PIRSR" id="PIRSR001461-1"/>
    </source>
</evidence>
<evidence type="ECO:0000256" key="14">
    <source>
        <dbReference type="PIRSR" id="PIRSR001461-3"/>
    </source>
</evidence>
<feature type="binding site" evidence="10 14">
    <location>
        <position position="65"/>
    </location>
    <ligand>
        <name>substrate</name>
    </ligand>
</feature>
<feature type="binding site" evidence="10 14">
    <location>
        <position position="7"/>
    </location>
    <ligand>
        <name>substrate</name>
    </ligand>
</feature>
<evidence type="ECO:0000256" key="8">
    <source>
        <dbReference type="ARBA" id="ARBA00022723"/>
    </source>
</evidence>
<dbReference type="AlphaFoldDB" id="A0A1V4IUE3"/>
<dbReference type="NCBIfam" id="NF004076">
    <property type="entry name" value="PRK05581.1-4"/>
    <property type="match status" value="1"/>
</dbReference>
<keyword evidence="16" id="KW-1185">Reference proteome</keyword>
<gene>
    <name evidence="10 15" type="primary">rpe</name>
    <name evidence="15" type="ORF">CLORY_10640</name>
</gene>
<evidence type="ECO:0000256" key="1">
    <source>
        <dbReference type="ARBA" id="ARBA00001782"/>
    </source>
</evidence>
<comment type="function">
    <text evidence="10">Catalyzes the reversible epimerization of D-ribulose 5-phosphate to D-xylulose 5-phosphate.</text>
</comment>
<keyword evidence="13" id="KW-0862">Zinc</keyword>
<accession>A0A1V4IUE3</accession>
<feature type="binding site" evidence="10">
    <location>
        <begin position="174"/>
        <end position="176"/>
    </location>
    <ligand>
        <name>substrate</name>
    </ligand>
</feature>
<evidence type="ECO:0000256" key="11">
    <source>
        <dbReference type="PIRNR" id="PIRNR001461"/>
    </source>
</evidence>
<sequence length="221" mass="24052">MIKISPSILSADFSKLGTQIKTLEDSGADLIHIDVMDGNFVPNLSFGFPIIKSIRTCSSLPFDVHLMIDEPSRYIDEFASSGADLITVHYETEKHLDRLIDHIKSCNVKAGIALNPATPVSCILPVLHKIDLVLIMSVNPGYGGQKFIPYTLEKVTELRNIKEKNNYTFSISIDGGVTIENCVDIAAAGVDIIVAGSSVFKNNAIKENLASIIKILSHPLS</sequence>
<evidence type="ECO:0000256" key="2">
    <source>
        <dbReference type="ARBA" id="ARBA00001936"/>
    </source>
</evidence>
<dbReference type="CDD" id="cd00429">
    <property type="entry name" value="RPE"/>
    <property type="match status" value="1"/>
</dbReference>
<feature type="binding site" evidence="10 13">
    <location>
        <position position="65"/>
    </location>
    <ligand>
        <name>a divalent metal cation</name>
        <dbReference type="ChEBI" id="CHEBI:60240"/>
    </ligand>
</feature>
<feature type="binding site" evidence="10 13">
    <location>
        <position position="174"/>
    </location>
    <ligand>
        <name>a divalent metal cation</name>
        <dbReference type="ChEBI" id="CHEBI:60240"/>
    </ligand>
</feature>
<keyword evidence="13" id="KW-0170">Cobalt</keyword>
<dbReference type="STRING" id="1450648.CLORY_10640"/>
<comment type="cofactor">
    <cofactor evidence="2">
        <name>Mn(2+)</name>
        <dbReference type="ChEBI" id="CHEBI:29035"/>
    </cofactor>
</comment>
<feature type="binding site" evidence="10 13">
    <location>
        <position position="32"/>
    </location>
    <ligand>
        <name>a divalent metal cation</name>
        <dbReference type="ChEBI" id="CHEBI:60240"/>
    </ligand>
</feature>
<evidence type="ECO:0000256" key="13">
    <source>
        <dbReference type="PIRSR" id="PIRSR001461-2"/>
    </source>
</evidence>
<dbReference type="SUPFAM" id="SSF51366">
    <property type="entry name" value="Ribulose-phoshate binding barrel"/>
    <property type="match status" value="1"/>
</dbReference>
<comment type="similarity">
    <text evidence="6 10 11">Belongs to the ribulose-phosphate 3-epimerase family.</text>
</comment>
<keyword evidence="8 10" id="KW-0479">Metal-binding</keyword>
<feature type="active site" description="Proton donor" evidence="10 12">
    <location>
        <position position="174"/>
    </location>
</feature>
<dbReference type="PROSITE" id="PS01086">
    <property type="entry name" value="RIBUL_P_3_EPIMER_2"/>
    <property type="match status" value="1"/>
</dbReference>
<keyword evidence="13" id="KW-0464">Manganese</keyword>
<evidence type="ECO:0000256" key="9">
    <source>
        <dbReference type="ARBA" id="ARBA00023235"/>
    </source>
</evidence>
<reference evidence="15 16" key="1">
    <citation type="submission" date="2017-03" db="EMBL/GenBank/DDBJ databases">
        <title>Genome sequence of Clostridium oryzae DSM 28571.</title>
        <authorList>
            <person name="Poehlein A."/>
            <person name="Daniel R."/>
        </authorList>
    </citation>
    <scope>NUCLEOTIDE SEQUENCE [LARGE SCALE GENOMIC DNA]</scope>
    <source>
        <strain evidence="15 16">DSM 28571</strain>
    </source>
</reference>
<dbReference type="PANTHER" id="PTHR11749">
    <property type="entry name" value="RIBULOSE-5-PHOSPHATE-3-EPIMERASE"/>
    <property type="match status" value="1"/>
</dbReference>
<protein>
    <recommendedName>
        <fullName evidence="7 10">Ribulose-phosphate 3-epimerase</fullName>
        <ecNumber evidence="7 10">5.1.3.1</ecNumber>
    </recommendedName>
</protein>
<dbReference type="GO" id="GO:0019323">
    <property type="term" value="P:pentose catabolic process"/>
    <property type="evidence" value="ECO:0007669"/>
    <property type="project" value="UniProtKB-UniRule"/>
</dbReference>
<dbReference type="InterPro" id="IPR011060">
    <property type="entry name" value="RibuloseP-bd_barrel"/>
</dbReference>
<comment type="cofactor">
    <cofactor evidence="3">
        <name>Co(2+)</name>
        <dbReference type="ChEBI" id="CHEBI:48828"/>
    </cofactor>
</comment>
<dbReference type="Pfam" id="PF00834">
    <property type="entry name" value="Ribul_P_3_epim"/>
    <property type="match status" value="1"/>
</dbReference>
<comment type="caution">
    <text evidence="15">The sequence shown here is derived from an EMBL/GenBank/DDBJ whole genome shotgun (WGS) entry which is preliminary data.</text>
</comment>
<organism evidence="15 16">
    <name type="scientific">Clostridium oryzae</name>
    <dbReference type="NCBI Taxonomy" id="1450648"/>
    <lineage>
        <taxon>Bacteria</taxon>
        <taxon>Bacillati</taxon>
        <taxon>Bacillota</taxon>
        <taxon>Clostridia</taxon>
        <taxon>Eubacteriales</taxon>
        <taxon>Clostridiaceae</taxon>
        <taxon>Clostridium</taxon>
    </lineage>
</organism>
<dbReference type="OrthoDB" id="1645589at2"/>
<dbReference type="GO" id="GO:0006098">
    <property type="term" value="P:pentose-phosphate shunt"/>
    <property type="evidence" value="ECO:0007669"/>
    <property type="project" value="UniProtKB-UniRule"/>
</dbReference>
<evidence type="ECO:0000256" key="7">
    <source>
        <dbReference type="ARBA" id="ARBA00013188"/>
    </source>
</evidence>
<proteinExistence type="inferred from homology"/>
<comment type="pathway">
    <text evidence="10">Carbohydrate degradation.</text>
</comment>
<evidence type="ECO:0000256" key="3">
    <source>
        <dbReference type="ARBA" id="ARBA00001941"/>
    </source>
</evidence>
<comment type="cofactor">
    <cofactor evidence="10 13">
        <name>a divalent metal cation</name>
        <dbReference type="ChEBI" id="CHEBI:60240"/>
    </cofactor>
    <text evidence="10 13">Binds 1 divalent metal cation per subunit.</text>
</comment>
<dbReference type="HAMAP" id="MF_02227">
    <property type="entry name" value="RPE"/>
    <property type="match status" value="1"/>
</dbReference>
<dbReference type="Gene3D" id="3.20.20.70">
    <property type="entry name" value="Aldolase class I"/>
    <property type="match status" value="1"/>
</dbReference>
<dbReference type="InterPro" id="IPR013785">
    <property type="entry name" value="Aldolase_TIM"/>
</dbReference>
<keyword evidence="9 10" id="KW-0413">Isomerase</keyword>
<dbReference type="InterPro" id="IPR000056">
    <property type="entry name" value="Ribul_P_3_epim-like"/>
</dbReference>
<evidence type="ECO:0000256" key="5">
    <source>
        <dbReference type="ARBA" id="ARBA00001954"/>
    </source>
</evidence>
<dbReference type="PROSITE" id="PS01085">
    <property type="entry name" value="RIBUL_P_3_EPIMER_1"/>
    <property type="match status" value="1"/>
</dbReference>
<dbReference type="InterPro" id="IPR026019">
    <property type="entry name" value="Ribul_P_3_epim"/>
</dbReference>
<feature type="binding site" evidence="10 13">
    <location>
        <position position="34"/>
    </location>
    <ligand>
        <name>a divalent metal cation</name>
        <dbReference type="ChEBI" id="CHEBI:60240"/>
    </ligand>
</feature>
<name>A0A1V4IUE3_9CLOT</name>
<dbReference type="GO" id="GO:0005737">
    <property type="term" value="C:cytoplasm"/>
    <property type="evidence" value="ECO:0007669"/>
    <property type="project" value="UniProtKB-ARBA"/>
</dbReference>
<feature type="binding site" evidence="10 14">
    <location>
        <begin position="196"/>
        <end position="197"/>
    </location>
    <ligand>
        <name>substrate</name>
    </ligand>
</feature>
<dbReference type="Proteomes" id="UP000190080">
    <property type="component" value="Unassembled WGS sequence"/>
</dbReference>
<comment type="catalytic activity">
    <reaction evidence="1 10 11">
        <text>D-ribulose 5-phosphate = D-xylulose 5-phosphate</text>
        <dbReference type="Rhea" id="RHEA:13677"/>
        <dbReference type="ChEBI" id="CHEBI:57737"/>
        <dbReference type="ChEBI" id="CHEBI:58121"/>
        <dbReference type="EC" id="5.1.3.1"/>
    </reaction>
</comment>
<dbReference type="RefSeq" id="WP_079422490.1">
    <property type="nucleotide sequence ID" value="NZ_MZGV01000008.1"/>
</dbReference>
<feature type="binding site" evidence="10 14">
    <location>
        <begin position="141"/>
        <end position="144"/>
    </location>
    <ligand>
        <name>substrate</name>
    </ligand>
</feature>
<keyword evidence="10 11" id="KW-0119">Carbohydrate metabolism</keyword>
<dbReference type="EMBL" id="MZGV01000008">
    <property type="protein sequence ID" value="OPJ63556.1"/>
    <property type="molecule type" value="Genomic_DNA"/>
</dbReference>
<dbReference type="EC" id="5.1.3.1" evidence="7 10"/>
<comment type="cofactor">
    <cofactor evidence="4">
        <name>Zn(2+)</name>
        <dbReference type="ChEBI" id="CHEBI:29105"/>
    </cofactor>
</comment>
<dbReference type="FunFam" id="3.20.20.70:FF:000004">
    <property type="entry name" value="Ribulose-phosphate 3-epimerase"/>
    <property type="match status" value="1"/>
</dbReference>
<evidence type="ECO:0000256" key="10">
    <source>
        <dbReference type="HAMAP-Rule" id="MF_02227"/>
    </source>
</evidence>
<evidence type="ECO:0000256" key="6">
    <source>
        <dbReference type="ARBA" id="ARBA00009541"/>
    </source>
</evidence>